<dbReference type="OMA" id="CIAMEEA"/>
<feature type="compositionally biased region" description="Polar residues" evidence="1">
    <location>
        <begin position="91"/>
        <end position="108"/>
    </location>
</feature>
<organism evidence="2 3">
    <name type="scientific">Bodo saltans</name>
    <name type="common">Flagellated protozoan</name>
    <dbReference type="NCBI Taxonomy" id="75058"/>
    <lineage>
        <taxon>Eukaryota</taxon>
        <taxon>Discoba</taxon>
        <taxon>Euglenozoa</taxon>
        <taxon>Kinetoplastea</taxon>
        <taxon>Metakinetoplastina</taxon>
        <taxon>Eubodonida</taxon>
        <taxon>Bodonidae</taxon>
        <taxon>Bodo</taxon>
    </lineage>
</organism>
<protein>
    <recommendedName>
        <fullName evidence="4">Trichohyalin-plectin-homology domain-containing protein</fullName>
    </recommendedName>
</protein>
<keyword evidence="3" id="KW-1185">Reference proteome</keyword>
<gene>
    <name evidence="2" type="ORF">BSAL_20880</name>
</gene>
<feature type="region of interest" description="Disordered" evidence="1">
    <location>
        <begin position="74"/>
        <end position="191"/>
    </location>
</feature>
<evidence type="ECO:0000313" key="3">
    <source>
        <dbReference type="Proteomes" id="UP000051952"/>
    </source>
</evidence>
<accession>A0A0S4JGY2</accession>
<feature type="compositionally biased region" description="Basic and acidic residues" evidence="1">
    <location>
        <begin position="11"/>
        <end position="25"/>
    </location>
</feature>
<dbReference type="AlphaFoldDB" id="A0A0S4JGY2"/>
<sequence>MSSLPAISPRGRQESPRVNTPRKELVTEYTIKRRANEERLANDRQAFLDEAAARAESQRQRKLEFKKDIEAQIESQRRAKEAMRQDELSPTRGSIMQTVTDDASNKQLARQKARDALLQSEMALQERQKHKSTERERDQNEEAATHKKLQDERVTEMDADYLRRKALADSMAKDRKIAEKQRRERSLEREAKLKEERAIADEIALIAERQRYEDEQRARAEKKLIADVNAEVARNSGRLTGAEKAAERDMRREYEEAEKIRQRKELEDKAAARQRLHADIEADAQKRQEFSRTRSSDRSLNSTLGSRSGDRAAAEVNAVKQEQARRQKEYRAALEQQIQEHSRRRFEQLQS</sequence>
<name>A0A0S4JGY2_BODSA</name>
<dbReference type="VEuPathDB" id="TriTrypDB:BSAL_20880"/>
<dbReference type="Proteomes" id="UP000051952">
    <property type="component" value="Unassembled WGS sequence"/>
</dbReference>
<reference evidence="3" key="1">
    <citation type="submission" date="2015-09" db="EMBL/GenBank/DDBJ databases">
        <authorList>
            <consortium name="Pathogen Informatics"/>
        </authorList>
    </citation>
    <scope>NUCLEOTIDE SEQUENCE [LARGE SCALE GENOMIC DNA]</scope>
    <source>
        <strain evidence="3">Lake Konstanz</strain>
    </source>
</reference>
<evidence type="ECO:0008006" key="4">
    <source>
        <dbReference type="Google" id="ProtNLM"/>
    </source>
</evidence>
<feature type="compositionally biased region" description="Basic and acidic residues" evidence="1">
    <location>
        <begin position="124"/>
        <end position="191"/>
    </location>
</feature>
<feature type="compositionally biased region" description="Basic and acidic residues" evidence="1">
    <location>
        <begin position="322"/>
        <end position="351"/>
    </location>
</feature>
<evidence type="ECO:0000313" key="2">
    <source>
        <dbReference type="EMBL" id="CUG89404.1"/>
    </source>
</evidence>
<feature type="compositionally biased region" description="Basic and acidic residues" evidence="1">
    <location>
        <begin position="244"/>
        <end position="297"/>
    </location>
</feature>
<feature type="region of interest" description="Disordered" evidence="1">
    <location>
        <begin position="229"/>
        <end position="351"/>
    </location>
</feature>
<feature type="compositionally biased region" description="Basic and acidic residues" evidence="1">
    <location>
        <begin position="74"/>
        <end position="89"/>
    </location>
</feature>
<dbReference type="EMBL" id="CYKH01001734">
    <property type="protein sequence ID" value="CUG89404.1"/>
    <property type="molecule type" value="Genomic_DNA"/>
</dbReference>
<evidence type="ECO:0000256" key="1">
    <source>
        <dbReference type="SAM" id="MobiDB-lite"/>
    </source>
</evidence>
<feature type="region of interest" description="Disordered" evidence="1">
    <location>
        <begin position="1"/>
        <end position="25"/>
    </location>
</feature>
<proteinExistence type="predicted"/>